<proteinExistence type="predicted"/>
<dbReference type="KEGG" id="mac:MA_4670"/>
<dbReference type="InterPro" id="IPR001207">
    <property type="entry name" value="Transposase_mutator"/>
</dbReference>
<name>Q8TM96_METAC</name>
<dbReference type="EMBL" id="AE010299">
    <property type="protein sequence ID" value="AAM06148.1"/>
    <property type="molecule type" value="Genomic_DNA"/>
</dbReference>
<sequence>MHSVINVFRTTNITERANKEINRRSKVVGAFPNQESVSRHVVSIPIDTNEERIPGNRHIVMEQESKVRS</sequence>
<dbReference type="GO" id="GO:0003677">
    <property type="term" value="F:DNA binding"/>
    <property type="evidence" value="ECO:0007669"/>
    <property type="project" value="UniProtKB-KW"/>
</dbReference>
<evidence type="ECO:0000313" key="4">
    <source>
        <dbReference type="EMBL" id="AAM06148.1"/>
    </source>
</evidence>
<evidence type="ECO:0000313" key="5">
    <source>
        <dbReference type="Proteomes" id="UP000002487"/>
    </source>
</evidence>
<keyword evidence="3" id="KW-0233">DNA recombination</keyword>
<dbReference type="HOGENOM" id="CLU_036805_6_3_2"/>
<protein>
    <submittedName>
        <fullName evidence="4">Transposase, mutator family domain</fullName>
    </submittedName>
</protein>
<dbReference type="GeneID" id="32154510"/>
<evidence type="ECO:0000256" key="1">
    <source>
        <dbReference type="ARBA" id="ARBA00022578"/>
    </source>
</evidence>
<dbReference type="GO" id="GO:0004803">
    <property type="term" value="F:transposase activity"/>
    <property type="evidence" value="ECO:0007669"/>
    <property type="project" value="InterPro"/>
</dbReference>
<dbReference type="STRING" id="188937.MA_4670"/>
<gene>
    <name evidence="4" type="ordered locus">MA_4670</name>
</gene>
<evidence type="ECO:0000256" key="3">
    <source>
        <dbReference type="ARBA" id="ARBA00023172"/>
    </source>
</evidence>
<reference evidence="4 5" key="1">
    <citation type="journal article" date="2002" name="Genome Res.">
        <title>The genome of Methanosarcina acetivorans reveals extensive metabolic and physiological diversity.</title>
        <authorList>
            <person name="Galagan J.E."/>
            <person name="Nusbaum C."/>
            <person name="Roy A."/>
            <person name="Endrizzi M.G."/>
            <person name="Macdonald P."/>
            <person name="FitzHugh W."/>
            <person name="Calvo S."/>
            <person name="Engels R."/>
            <person name="Smirnov S."/>
            <person name="Atnoor D."/>
            <person name="Brown A."/>
            <person name="Allen N."/>
            <person name="Naylor J."/>
            <person name="Stange-Thomann N."/>
            <person name="DeArellano K."/>
            <person name="Johnson R."/>
            <person name="Linton L."/>
            <person name="McEwan P."/>
            <person name="McKernan K."/>
            <person name="Talamas J."/>
            <person name="Tirrell A."/>
            <person name="Ye W."/>
            <person name="Zimmer A."/>
            <person name="Barber R.D."/>
            <person name="Cann I."/>
            <person name="Graham D.E."/>
            <person name="Grahame D.A."/>
            <person name="Guss A."/>
            <person name="Hedderich R."/>
            <person name="Ingram-Smith C."/>
            <person name="Kuettner C.H."/>
            <person name="Krzycki J.A."/>
            <person name="Leigh J.A."/>
            <person name="Li W."/>
            <person name="Liu J."/>
            <person name="Mukhopadhyay B."/>
            <person name="Reeve J.N."/>
            <person name="Smith K."/>
            <person name="Springer T.A."/>
            <person name="Umayam L.A."/>
            <person name="White O."/>
            <person name="White R.H."/>
            <person name="de Macario E.C."/>
            <person name="Ferry J.G."/>
            <person name="Jarrell K.F."/>
            <person name="Jing H."/>
            <person name="Macario A.J.L."/>
            <person name="Paulsen I."/>
            <person name="Pritchett M."/>
            <person name="Sowers K.R."/>
            <person name="Swanson R.V."/>
            <person name="Zinder S.H."/>
            <person name="Lander E."/>
            <person name="Metcalf W.W."/>
            <person name="Birren B."/>
        </authorList>
    </citation>
    <scope>NUCLEOTIDE SEQUENCE [LARGE SCALE GENOMIC DNA]</scope>
    <source>
        <strain evidence="5">ATCC 35395 / DSM 2834 / JCM 12185 / C2A</strain>
    </source>
</reference>
<dbReference type="InParanoid" id="Q8TM96"/>
<dbReference type="GO" id="GO:0006313">
    <property type="term" value="P:DNA transposition"/>
    <property type="evidence" value="ECO:0007669"/>
    <property type="project" value="InterPro"/>
</dbReference>
<dbReference type="PhylomeDB" id="Q8TM96"/>
<keyword evidence="5" id="KW-1185">Reference proteome</keyword>
<dbReference type="AlphaFoldDB" id="Q8TM96"/>
<keyword evidence="2" id="KW-0238">DNA-binding</keyword>
<organism evidence="4 5">
    <name type="scientific">Methanosarcina acetivorans (strain ATCC 35395 / DSM 2834 / JCM 12185 / C2A)</name>
    <dbReference type="NCBI Taxonomy" id="188937"/>
    <lineage>
        <taxon>Archaea</taxon>
        <taxon>Methanobacteriati</taxon>
        <taxon>Methanobacteriota</taxon>
        <taxon>Stenosarchaea group</taxon>
        <taxon>Methanomicrobia</taxon>
        <taxon>Methanosarcinales</taxon>
        <taxon>Methanosarcinaceae</taxon>
        <taxon>Methanosarcina</taxon>
    </lineage>
</organism>
<dbReference type="RefSeq" id="WP_011022724.1">
    <property type="nucleotide sequence ID" value="NC_003552.1"/>
</dbReference>
<dbReference type="EnsemblBacteria" id="AAM06148">
    <property type="protein sequence ID" value="AAM06148"/>
    <property type="gene ID" value="MA_4670"/>
</dbReference>
<accession>Q8TM96</accession>
<keyword evidence="1" id="KW-0815">Transposition</keyword>
<evidence type="ECO:0000256" key="2">
    <source>
        <dbReference type="ARBA" id="ARBA00023125"/>
    </source>
</evidence>
<dbReference type="Pfam" id="PF00872">
    <property type="entry name" value="Transposase_mut"/>
    <property type="match status" value="1"/>
</dbReference>
<dbReference type="Proteomes" id="UP000002487">
    <property type="component" value="Chromosome"/>
</dbReference>